<comment type="similarity">
    <text evidence="1">Belongs to the serpin family.</text>
</comment>
<dbReference type="InterPro" id="IPR036186">
    <property type="entry name" value="Serpin_sf"/>
</dbReference>
<evidence type="ECO:0000313" key="8">
    <source>
        <dbReference type="Proteomes" id="UP000812440"/>
    </source>
</evidence>
<dbReference type="InterPro" id="IPR042185">
    <property type="entry name" value="Serpin_sf_2"/>
</dbReference>
<proteinExistence type="inferred from homology"/>
<dbReference type="InterPro" id="IPR042178">
    <property type="entry name" value="Serpin_sf_1"/>
</dbReference>
<gene>
    <name evidence="7" type="ORF">GDO86_015940</name>
</gene>
<comment type="caution">
    <text evidence="7">The sequence shown here is derived from an EMBL/GenBank/DDBJ whole genome shotgun (WGS) entry which is preliminary data.</text>
</comment>
<evidence type="ECO:0000256" key="1">
    <source>
        <dbReference type="ARBA" id="ARBA00009500"/>
    </source>
</evidence>
<dbReference type="AlphaFoldDB" id="A0A8T2K0Z6"/>
<keyword evidence="2" id="KW-0646">Protease inhibitor</keyword>
<keyword evidence="4" id="KW-0722">Serine protease inhibitor</keyword>
<dbReference type="InterPro" id="IPR000215">
    <property type="entry name" value="Serpin_fam"/>
</dbReference>
<keyword evidence="5" id="KW-0325">Glycoprotein</keyword>
<dbReference type="GO" id="GO:0004867">
    <property type="term" value="F:serine-type endopeptidase inhibitor activity"/>
    <property type="evidence" value="ECO:0007669"/>
    <property type="project" value="UniProtKB-KW"/>
</dbReference>
<reference evidence="7" key="1">
    <citation type="thesis" date="2020" institute="ProQuest LLC" country="789 East Eisenhower Parkway, Ann Arbor, MI, USA">
        <title>Comparative Genomics and Chromosome Evolution.</title>
        <authorList>
            <person name="Mudd A.B."/>
        </authorList>
    </citation>
    <scope>NUCLEOTIDE SEQUENCE</scope>
    <source>
        <strain evidence="7">Female2</strain>
        <tissue evidence="7">Blood</tissue>
    </source>
</reference>
<protein>
    <recommendedName>
        <fullName evidence="6">Serpin domain-containing protein</fullName>
    </recommendedName>
</protein>
<evidence type="ECO:0000313" key="7">
    <source>
        <dbReference type="EMBL" id="KAG8449077.1"/>
    </source>
</evidence>
<evidence type="ECO:0000256" key="5">
    <source>
        <dbReference type="ARBA" id="ARBA00023180"/>
    </source>
</evidence>
<dbReference type="InterPro" id="IPR023796">
    <property type="entry name" value="Serpin_dom"/>
</dbReference>
<dbReference type="OrthoDB" id="671595at2759"/>
<evidence type="ECO:0000259" key="6">
    <source>
        <dbReference type="Pfam" id="PF00079"/>
    </source>
</evidence>
<organism evidence="7 8">
    <name type="scientific">Hymenochirus boettgeri</name>
    <name type="common">Congo dwarf clawed frog</name>
    <dbReference type="NCBI Taxonomy" id="247094"/>
    <lineage>
        <taxon>Eukaryota</taxon>
        <taxon>Metazoa</taxon>
        <taxon>Chordata</taxon>
        <taxon>Craniata</taxon>
        <taxon>Vertebrata</taxon>
        <taxon>Euteleostomi</taxon>
        <taxon>Amphibia</taxon>
        <taxon>Batrachia</taxon>
        <taxon>Anura</taxon>
        <taxon>Pipoidea</taxon>
        <taxon>Pipidae</taxon>
        <taxon>Pipinae</taxon>
        <taxon>Hymenochirus</taxon>
    </lineage>
</organism>
<dbReference type="GO" id="GO:0005615">
    <property type="term" value="C:extracellular space"/>
    <property type="evidence" value="ECO:0007669"/>
    <property type="project" value="InterPro"/>
</dbReference>
<dbReference type="Proteomes" id="UP000812440">
    <property type="component" value="Chromosome 8_10"/>
</dbReference>
<sequence length="107" mass="12324">MMSKNGRFNVAYDKEHGCTVVEIPYKGNATSPLYLPDEGKLQQVEEALNKPTIKSWKKLFHYQSIDLKIPKFSISATLISKRSSQKWGVTECFQIGLIFPELWNHLH</sequence>
<evidence type="ECO:0000256" key="2">
    <source>
        <dbReference type="ARBA" id="ARBA00022690"/>
    </source>
</evidence>
<evidence type="ECO:0000256" key="4">
    <source>
        <dbReference type="ARBA" id="ARBA00022900"/>
    </source>
</evidence>
<keyword evidence="8" id="KW-1185">Reference proteome</keyword>
<dbReference type="Gene3D" id="3.30.497.10">
    <property type="entry name" value="Antithrombin, subunit I, domain 2"/>
    <property type="match status" value="1"/>
</dbReference>
<dbReference type="Pfam" id="PF00079">
    <property type="entry name" value="Serpin"/>
    <property type="match status" value="1"/>
</dbReference>
<accession>A0A8T2K0Z6</accession>
<evidence type="ECO:0000256" key="3">
    <source>
        <dbReference type="ARBA" id="ARBA00022729"/>
    </source>
</evidence>
<keyword evidence="3" id="KW-0732">Signal</keyword>
<dbReference type="PANTHER" id="PTHR11461">
    <property type="entry name" value="SERINE PROTEASE INHIBITOR, SERPIN"/>
    <property type="match status" value="1"/>
</dbReference>
<dbReference type="SUPFAM" id="SSF56574">
    <property type="entry name" value="Serpins"/>
    <property type="match status" value="1"/>
</dbReference>
<dbReference type="PANTHER" id="PTHR11461:SF165">
    <property type="entry name" value="ALPHA-1-ANTITRYPSIN"/>
    <property type="match status" value="1"/>
</dbReference>
<name>A0A8T2K0Z6_9PIPI</name>
<dbReference type="EMBL" id="JAACNH010000003">
    <property type="protein sequence ID" value="KAG8449077.1"/>
    <property type="molecule type" value="Genomic_DNA"/>
</dbReference>
<dbReference type="Gene3D" id="2.30.39.10">
    <property type="entry name" value="Alpha-1-antitrypsin, domain 1"/>
    <property type="match status" value="1"/>
</dbReference>
<feature type="domain" description="Serpin" evidence="6">
    <location>
        <begin position="1"/>
        <end position="94"/>
    </location>
</feature>